<dbReference type="InterPro" id="IPR025961">
    <property type="entry name" value="Metal_resist"/>
</dbReference>
<dbReference type="EMBL" id="CP025096">
    <property type="protein sequence ID" value="AUD02345.1"/>
    <property type="molecule type" value="Genomic_DNA"/>
</dbReference>
<feature type="region of interest" description="Disordered" evidence="1">
    <location>
        <begin position="147"/>
        <end position="171"/>
    </location>
</feature>
<dbReference type="Proteomes" id="UP000232883">
    <property type="component" value="Chromosome"/>
</dbReference>
<sequence length="171" mass="19082">MERTKLLTLAIIGLLLLNLLTIGYLVLKPDHPDGPPDAEGPVAVIIERLHFDTDQQVAYQTLVREHRSQVRALRDQSAQLFRDYYGLLESVQPDSLKASALSEQIAINQRELAQLNFTHFSQIKSICRPNQLASFNRLVGDLSRLFGQQRPPRPTDGGSLGGSSESLLLRP</sequence>
<name>A0A2K8YXI8_9BACT</name>
<feature type="compositionally biased region" description="Low complexity" evidence="1">
    <location>
        <begin position="162"/>
        <end position="171"/>
    </location>
</feature>
<dbReference type="RefSeq" id="WP_100988062.1">
    <property type="nucleotide sequence ID" value="NZ_CP025096.1"/>
</dbReference>
<dbReference type="Pfam" id="PF13801">
    <property type="entry name" value="Metal_resist"/>
    <property type="match status" value="1"/>
</dbReference>
<evidence type="ECO:0000256" key="1">
    <source>
        <dbReference type="SAM" id="MobiDB-lite"/>
    </source>
</evidence>
<evidence type="ECO:0000313" key="3">
    <source>
        <dbReference type="Proteomes" id="UP000232883"/>
    </source>
</evidence>
<accession>A0A2K8YXI8</accession>
<dbReference type="OrthoDB" id="1358465at2"/>
<gene>
    <name evidence="2" type="ORF">CWM47_11230</name>
</gene>
<dbReference type="KEGG" id="spir:CWM47_11230"/>
<protein>
    <recommendedName>
        <fullName evidence="4">Periplasmic heavy metal sensor</fullName>
    </recommendedName>
</protein>
<evidence type="ECO:0000313" key="2">
    <source>
        <dbReference type="EMBL" id="AUD02345.1"/>
    </source>
</evidence>
<evidence type="ECO:0008006" key="4">
    <source>
        <dbReference type="Google" id="ProtNLM"/>
    </source>
</evidence>
<organism evidence="2 3">
    <name type="scientific">Spirosoma pollinicola</name>
    <dbReference type="NCBI Taxonomy" id="2057025"/>
    <lineage>
        <taxon>Bacteria</taxon>
        <taxon>Pseudomonadati</taxon>
        <taxon>Bacteroidota</taxon>
        <taxon>Cytophagia</taxon>
        <taxon>Cytophagales</taxon>
        <taxon>Cytophagaceae</taxon>
        <taxon>Spirosoma</taxon>
    </lineage>
</organism>
<dbReference type="Gene3D" id="1.20.120.1490">
    <property type="match status" value="1"/>
</dbReference>
<proteinExistence type="predicted"/>
<dbReference type="AlphaFoldDB" id="A0A2K8YXI8"/>
<reference evidence="2 3" key="1">
    <citation type="submission" date="2017-11" db="EMBL/GenBank/DDBJ databases">
        <title>Taxonomic description and genome sequences of Spirosoma HA7 sp. nov., isolated from pollen microhabitat of Corylus avellana.</title>
        <authorList>
            <person name="Ambika Manirajan B."/>
            <person name="Suarez C."/>
            <person name="Ratering S."/>
            <person name="Geissler-Plaum R."/>
            <person name="Cardinale M."/>
            <person name="Sylvia S."/>
        </authorList>
    </citation>
    <scope>NUCLEOTIDE SEQUENCE [LARGE SCALE GENOMIC DNA]</scope>
    <source>
        <strain evidence="2 3">HA7</strain>
    </source>
</reference>
<keyword evidence="3" id="KW-1185">Reference proteome</keyword>